<dbReference type="InterPro" id="IPR011047">
    <property type="entry name" value="Quinoprotein_ADH-like_sf"/>
</dbReference>
<evidence type="ECO:0000256" key="2">
    <source>
        <dbReference type="ARBA" id="ARBA00022737"/>
    </source>
</evidence>
<feature type="repeat" description="WD" evidence="3">
    <location>
        <begin position="1059"/>
        <end position="1099"/>
    </location>
</feature>
<evidence type="ECO:0000313" key="8">
    <source>
        <dbReference type="Proteomes" id="UP000315003"/>
    </source>
</evidence>
<feature type="repeat" description="WD" evidence="3">
    <location>
        <begin position="522"/>
        <end position="563"/>
    </location>
</feature>
<evidence type="ECO:0000256" key="1">
    <source>
        <dbReference type="ARBA" id="ARBA00022574"/>
    </source>
</evidence>
<protein>
    <submittedName>
        <fullName evidence="7">Chromosome partition protein Smc</fullName>
    </submittedName>
</protein>
<feature type="repeat" description="WD" evidence="3">
    <location>
        <begin position="1280"/>
        <end position="1321"/>
    </location>
</feature>
<dbReference type="InterPro" id="IPR036322">
    <property type="entry name" value="WD40_repeat_dom_sf"/>
</dbReference>
<gene>
    <name evidence="7" type="primary">smc_4</name>
    <name evidence="7" type="ORF">SV7mr_10110</name>
</gene>
<organism evidence="7 8">
    <name type="scientific">Stieleria bergensis</name>
    <dbReference type="NCBI Taxonomy" id="2528025"/>
    <lineage>
        <taxon>Bacteria</taxon>
        <taxon>Pseudomonadati</taxon>
        <taxon>Planctomycetota</taxon>
        <taxon>Planctomycetia</taxon>
        <taxon>Pirellulales</taxon>
        <taxon>Pirellulaceae</taxon>
        <taxon>Stieleria</taxon>
    </lineage>
</organism>
<dbReference type="Pfam" id="PF00400">
    <property type="entry name" value="WD40"/>
    <property type="match status" value="11"/>
</dbReference>
<dbReference type="InterPro" id="IPR001680">
    <property type="entry name" value="WD40_rpt"/>
</dbReference>
<evidence type="ECO:0000256" key="3">
    <source>
        <dbReference type="PROSITE-ProRule" id="PRU00221"/>
    </source>
</evidence>
<keyword evidence="4" id="KW-0175">Coiled coil</keyword>
<feature type="repeat" description="WD" evidence="3">
    <location>
        <begin position="563"/>
        <end position="595"/>
    </location>
</feature>
<evidence type="ECO:0000256" key="5">
    <source>
        <dbReference type="SAM" id="MobiDB-lite"/>
    </source>
</evidence>
<dbReference type="OrthoDB" id="223117at2"/>
<feature type="coiled-coil region" evidence="4">
    <location>
        <begin position="787"/>
        <end position="849"/>
    </location>
</feature>
<keyword evidence="2" id="KW-0677">Repeat</keyword>
<dbReference type="Gene3D" id="2.130.10.10">
    <property type="entry name" value="YVTN repeat-like/Quinoprotein amine dehydrogenase"/>
    <property type="match status" value="6"/>
</dbReference>
<dbReference type="InterPro" id="IPR019775">
    <property type="entry name" value="WD40_repeat_CS"/>
</dbReference>
<dbReference type="SUPFAM" id="SSF50998">
    <property type="entry name" value="Quinoprotein alcohol dehydrogenase-like"/>
    <property type="match status" value="1"/>
</dbReference>
<proteinExistence type="predicted"/>
<dbReference type="CDD" id="cd00200">
    <property type="entry name" value="WD40"/>
    <property type="match status" value="3"/>
</dbReference>
<name>A0A517SQY2_9BACT</name>
<feature type="repeat" description="WD" evidence="3">
    <location>
        <begin position="1154"/>
        <end position="1195"/>
    </location>
</feature>
<dbReference type="Proteomes" id="UP000315003">
    <property type="component" value="Chromosome"/>
</dbReference>
<feature type="repeat" description="WD" evidence="3">
    <location>
        <begin position="1017"/>
        <end position="1058"/>
    </location>
</feature>
<dbReference type="PROSITE" id="PS00678">
    <property type="entry name" value="WD_REPEATS_1"/>
    <property type="match status" value="4"/>
</dbReference>
<reference evidence="7 8" key="1">
    <citation type="submission" date="2019-02" db="EMBL/GenBank/DDBJ databases">
        <title>Deep-cultivation of Planctomycetes and their phenomic and genomic characterization uncovers novel biology.</title>
        <authorList>
            <person name="Wiegand S."/>
            <person name="Jogler M."/>
            <person name="Boedeker C."/>
            <person name="Pinto D."/>
            <person name="Vollmers J."/>
            <person name="Rivas-Marin E."/>
            <person name="Kohn T."/>
            <person name="Peeters S.H."/>
            <person name="Heuer A."/>
            <person name="Rast P."/>
            <person name="Oberbeckmann S."/>
            <person name="Bunk B."/>
            <person name="Jeske O."/>
            <person name="Meyerdierks A."/>
            <person name="Storesund J.E."/>
            <person name="Kallscheuer N."/>
            <person name="Luecker S."/>
            <person name="Lage O.M."/>
            <person name="Pohl T."/>
            <person name="Merkel B.J."/>
            <person name="Hornburger P."/>
            <person name="Mueller R.-W."/>
            <person name="Bruemmer F."/>
            <person name="Labrenz M."/>
            <person name="Spormann A.M."/>
            <person name="Op den Camp H."/>
            <person name="Overmann J."/>
            <person name="Amann R."/>
            <person name="Jetten M.S.M."/>
            <person name="Mascher T."/>
            <person name="Medema M.H."/>
            <person name="Devos D.P."/>
            <person name="Kaster A.-K."/>
            <person name="Ovreas L."/>
            <person name="Rohde M."/>
            <person name="Galperin M.Y."/>
            <person name="Jogler C."/>
        </authorList>
    </citation>
    <scope>NUCLEOTIDE SEQUENCE [LARGE SCALE GENOMIC DNA]</scope>
    <source>
        <strain evidence="7 8">SV_7m_r</strain>
    </source>
</reference>
<dbReference type="PROSITE" id="PS50294">
    <property type="entry name" value="WD_REPEATS_REGION"/>
    <property type="match status" value="6"/>
</dbReference>
<feature type="repeat" description="WD" evidence="3">
    <location>
        <begin position="256"/>
        <end position="290"/>
    </location>
</feature>
<dbReference type="Pfam" id="PF07635">
    <property type="entry name" value="PSCyt1"/>
    <property type="match status" value="1"/>
</dbReference>
<dbReference type="SMART" id="SM00320">
    <property type="entry name" value="WD40"/>
    <property type="match status" value="17"/>
</dbReference>
<dbReference type="PANTHER" id="PTHR19848">
    <property type="entry name" value="WD40 REPEAT PROTEIN"/>
    <property type="match status" value="1"/>
</dbReference>
<feature type="repeat" description="WD" evidence="3">
    <location>
        <begin position="291"/>
        <end position="323"/>
    </location>
</feature>
<dbReference type="PANTHER" id="PTHR19848:SF8">
    <property type="entry name" value="F-BOX AND WD REPEAT DOMAIN CONTAINING 7"/>
    <property type="match status" value="1"/>
</dbReference>
<dbReference type="RefSeq" id="WP_145269731.1">
    <property type="nucleotide sequence ID" value="NZ_CP036272.1"/>
</dbReference>
<accession>A0A517SQY2</accession>
<sequence>MLTLPLAYGSALKRSLLILSCLIAWITNITAEIPVASVQRDQPVMFEKDILPIMQKNCLACHSLTEKQGDLVLESAAGILKGGDSGPAAIAGKGSESLLLKVCSHQSDPIMPPEDNDVAASNLTSQELGLLKLWIDQGARGSGGIASLSPKQWRPLAKSIGPVNAVTLSPDGQYVICGRANQLYLYHVPTGQLVTQLSDPALSSDTMGNVAHRDLVQSLAISSAGDLLASGSFREVKLWRRPRDVVRQQINTAADVQAMTVDQTNHRIATSGKDHTIVVWDSQTGQPLQTLSGHTAPVSSLRFSAGGKQLISGSLDQTIRIWNPDDGSLSGLIETPAAVNAVEWVNANNDPNRDERLLVSGGSDKLIRTWQFPAFAPEIHPLVSPALQQAIFRANGQLIVLLGENQKATTISVDPKGVVKQWSPDQASITAIAAAGATTLATASSDNFLTLWSVGEQKQIDQWLIQADESELPAITRLAITADGKRLASGHSDGQLIFWNLQSDPQPTQEGDPKPKHFQQSVAGNKQAVTSLRFSPDGTTLLAGYADGVFRGFNPDNAQQRFATSHGARINDIAISNDGKVIATAGQNNSVRLWQSNGSGFGISQVNQLRGPATSVTLSPDGSQVIVAVQAESPICLIHETAQGKLLQQYTQHKNSIAALMTDQQGRIGSLDATSIQLWSTNGLKVITGHNDQITSLAAIPNAPLQVISGSRDSTAKRWDLNSARQVTQFSHGGPVTAVAASPDGSRVATAGENNLARLWNINGQRIADLKGDLRLQLSASRAVQQEKTAQARVTSAKKQLEDAEKQLPTRVEAAKKADEELATADKDLQEKTAALDKATTEKVAAEKLAIEASKQARAALLEKLRAEADAQSAADALKTAQARSTQLVAAANATPGNDALKQASQNSLAAVKTAQTESSRLQQEMKAPIQMAQAAIQKANEMTQKVSVTQKPYTDALTAKQSAETARNLAAQKQAIAARDKREAEAKVPVAKTAVQEMETALVAAKEQVTQANQAAKDSEQPLNAVAFSDDGSLLATGGQFSNVHTWDGTTGTAVAAFAGHQGPNRCVTFLDANTLASTGADQSLRLWDLNPGWKLQQTIGAADQPELISHRVTSLDFDATAQHLLVAGGTPSRSGELLVFHLDDGQRTLFLPQAHDDVIYAAKFSPDGKRIASASADKYIRTFDVISSQPLRRLEGHTNYVLDLAWKNDGSLLASASADNTIKVWNPDTGDQSRTIQNFEKQVTAIRFVGEGSDVVSSCGDRRVRMQRTSNGGNIRNFSGTTAWQHCVDITPDGKTIAAGTADGKVYLWNSTNGQLLKTLEVGQ</sequence>
<evidence type="ECO:0000259" key="6">
    <source>
        <dbReference type="Pfam" id="PF07635"/>
    </source>
</evidence>
<dbReference type="EMBL" id="CP036272">
    <property type="protein sequence ID" value="QDT58518.1"/>
    <property type="molecule type" value="Genomic_DNA"/>
</dbReference>
<dbReference type="InterPro" id="IPR011429">
    <property type="entry name" value="Cyt_c_Planctomycete-type"/>
</dbReference>
<feature type="repeat" description="WD" evidence="3">
    <location>
        <begin position="687"/>
        <end position="729"/>
    </location>
</feature>
<dbReference type="InterPro" id="IPR020472">
    <property type="entry name" value="WD40_PAC1"/>
</dbReference>
<feature type="region of interest" description="Disordered" evidence="5">
    <location>
        <begin position="502"/>
        <end position="522"/>
    </location>
</feature>
<keyword evidence="1 3" id="KW-0853">WD repeat</keyword>
<evidence type="ECO:0000313" key="7">
    <source>
        <dbReference type="EMBL" id="QDT58518.1"/>
    </source>
</evidence>
<keyword evidence="8" id="KW-1185">Reference proteome</keyword>
<dbReference type="PROSITE" id="PS50082">
    <property type="entry name" value="WD_REPEATS_2"/>
    <property type="match status" value="12"/>
</dbReference>
<feature type="repeat" description="WD" evidence="3">
    <location>
        <begin position="729"/>
        <end position="770"/>
    </location>
</feature>
<evidence type="ECO:0000256" key="4">
    <source>
        <dbReference type="SAM" id="Coils"/>
    </source>
</evidence>
<feature type="domain" description="Cytochrome C Planctomycete-type" evidence="6">
    <location>
        <begin position="58"/>
        <end position="115"/>
    </location>
</feature>
<feature type="repeat" description="WD" evidence="3">
    <location>
        <begin position="475"/>
        <end position="509"/>
    </location>
</feature>
<feature type="repeat" description="WD" evidence="3">
    <location>
        <begin position="1196"/>
        <end position="1237"/>
    </location>
</feature>
<dbReference type="PRINTS" id="PR00320">
    <property type="entry name" value="GPROTEINBRPT"/>
</dbReference>
<dbReference type="SUPFAM" id="SSF50978">
    <property type="entry name" value="WD40 repeat-like"/>
    <property type="match status" value="3"/>
</dbReference>
<dbReference type="InterPro" id="IPR015943">
    <property type="entry name" value="WD40/YVTN_repeat-like_dom_sf"/>
</dbReference>